<feature type="domain" description="Manganese/iron superoxide dismutase N-terminal" evidence="7">
    <location>
        <begin position="4"/>
        <end position="90"/>
    </location>
</feature>
<comment type="similarity">
    <text evidence="1 6">Belongs to the iron/manganese superoxide dismutase family.</text>
</comment>
<evidence type="ECO:0000256" key="4">
    <source>
        <dbReference type="ARBA" id="ARBA00023002"/>
    </source>
</evidence>
<evidence type="ECO:0000313" key="11">
    <source>
        <dbReference type="Proteomes" id="UP000027284"/>
    </source>
</evidence>
<keyword evidence="3 5" id="KW-0479">Metal-binding</keyword>
<evidence type="ECO:0000313" key="10">
    <source>
        <dbReference type="EMBL" id="KDA53587.1"/>
    </source>
</evidence>
<dbReference type="OrthoDB" id="9803125at2"/>
<dbReference type="SUPFAM" id="SSF46609">
    <property type="entry name" value="Fe,Mn superoxide dismutase (SOD), N-terminal domain"/>
    <property type="match status" value="1"/>
</dbReference>
<evidence type="ECO:0000256" key="6">
    <source>
        <dbReference type="RuleBase" id="RU000414"/>
    </source>
</evidence>
<dbReference type="PANTHER" id="PTHR43595">
    <property type="entry name" value="37S RIBOSOMAL PROTEIN S26, MITOCHONDRIAL"/>
    <property type="match status" value="1"/>
</dbReference>
<evidence type="ECO:0000313" key="9">
    <source>
        <dbReference type="EMBL" id="HET47625.1"/>
    </source>
</evidence>
<dbReference type="Gene3D" id="1.10.287.990">
    <property type="entry name" value="Fe,Mn superoxide dismutase (SOD) domain"/>
    <property type="match status" value="1"/>
</dbReference>
<dbReference type="GO" id="GO:0004784">
    <property type="term" value="F:superoxide dismutase activity"/>
    <property type="evidence" value="ECO:0007669"/>
    <property type="project" value="UniProtKB-EC"/>
</dbReference>
<sequence length="204" mass="22941">MSVHQLPPLPYAYDALEPYIDTQTMQIHHTKHHQAYVDNLNKAVTGSPVESWSLEELIAKLSQVPEAIRTAVRNHGGGHLNHSLFWQMMAPNAGGTPQGELAQAIANAFGSFESFKEKFTAAAMGRFGSGWAWLVVKPSGALDVYSTANQDSPLTDGDRPILGVDVWEHAYYLKYQNRRNEYVQAWWNVVNWNFVSELLRKARS</sequence>
<dbReference type="EMBL" id="JMFG01000020">
    <property type="protein sequence ID" value="KDA53587.1"/>
    <property type="molecule type" value="Genomic_DNA"/>
</dbReference>
<dbReference type="PRINTS" id="PR01703">
    <property type="entry name" value="MNSODISMTASE"/>
</dbReference>
<feature type="binding site" evidence="5">
    <location>
        <position position="82"/>
    </location>
    <ligand>
        <name>Mn(2+)</name>
        <dbReference type="ChEBI" id="CHEBI:29035"/>
    </ligand>
</feature>
<dbReference type="InterPro" id="IPR019833">
    <property type="entry name" value="Mn/Fe_SOD_BS"/>
</dbReference>
<comment type="function">
    <text evidence="6">Destroys radicals which are normally produced within the cells and which are toxic to biological systems.</text>
</comment>
<dbReference type="FunFam" id="3.55.40.20:FF:000001">
    <property type="entry name" value="Superoxide dismutase"/>
    <property type="match status" value="1"/>
</dbReference>
<dbReference type="EC" id="1.15.1.1" evidence="2 6"/>
<dbReference type="Proteomes" id="UP000027284">
    <property type="component" value="Unassembled WGS sequence"/>
</dbReference>
<comment type="catalytic activity">
    <reaction evidence="6">
        <text>2 superoxide + 2 H(+) = H2O2 + O2</text>
        <dbReference type="Rhea" id="RHEA:20696"/>
        <dbReference type="ChEBI" id="CHEBI:15378"/>
        <dbReference type="ChEBI" id="CHEBI:15379"/>
        <dbReference type="ChEBI" id="CHEBI:16240"/>
        <dbReference type="ChEBI" id="CHEBI:18421"/>
        <dbReference type="EC" id="1.15.1.1"/>
    </reaction>
</comment>
<dbReference type="InterPro" id="IPR019832">
    <property type="entry name" value="Mn/Fe_SOD_C"/>
</dbReference>
<reference evidence="9" key="2">
    <citation type="journal article" date="2020" name="mSystems">
        <title>Genome- and Community-Level Interaction Insights into Carbon Utilization and Element Cycling Functions of Hydrothermarchaeota in Hydrothermal Sediment.</title>
        <authorList>
            <person name="Zhou Z."/>
            <person name="Liu Y."/>
            <person name="Xu W."/>
            <person name="Pan J."/>
            <person name="Luo Z.H."/>
            <person name="Li M."/>
        </authorList>
    </citation>
    <scope>NUCLEOTIDE SEQUENCE [LARGE SCALE GENOMIC DNA]</scope>
    <source>
        <strain evidence="9">SpSt-299</strain>
    </source>
</reference>
<evidence type="ECO:0000256" key="3">
    <source>
        <dbReference type="ARBA" id="ARBA00022723"/>
    </source>
</evidence>
<protein>
    <recommendedName>
        <fullName evidence="2 6">Superoxide dismutase</fullName>
        <ecNumber evidence="2 6">1.15.1.1</ecNumber>
    </recommendedName>
</protein>
<keyword evidence="4 6" id="KW-0560">Oxidoreductase</keyword>
<proteinExistence type="inferred from homology"/>
<evidence type="ECO:0000259" key="7">
    <source>
        <dbReference type="Pfam" id="PF00081"/>
    </source>
</evidence>
<dbReference type="PROSITE" id="PS00088">
    <property type="entry name" value="SOD_MN"/>
    <property type="match status" value="1"/>
</dbReference>
<evidence type="ECO:0000256" key="1">
    <source>
        <dbReference type="ARBA" id="ARBA00008714"/>
    </source>
</evidence>
<dbReference type="Pfam" id="PF00081">
    <property type="entry name" value="Sod_Fe_N"/>
    <property type="match status" value="1"/>
</dbReference>
<accession>A0A062XM00</accession>
<dbReference type="PIRSF" id="PIRSF000349">
    <property type="entry name" value="SODismutase"/>
    <property type="match status" value="1"/>
</dbReference>
<evidence type="ECO:0000256" key="5">
    <source>
        <dbReference type="PIRSR" id="PIRSR000349-1"/>
    </source>
</evidence>
<dbReference type="GO" id="GO:0030145">
    <property type="term" value="F:manganese ion binding"/>
    <property type="evidence" value="ECO:0007669"/>
    <property type="project" value="UniProtKB-ARBA"/>
</dbReference>
<dbReference type="STRING" id="1312852.EG19_05135"/>
<dbReference type="InterPro" id="IPR001189">
    <property type="entry name" value="Mn/Fe_SOD"/>
</dbReference>
<feature type="domain" description="Manganese/iron superoxide dismutase C-terminal" evidence="8">
    <location>
        <begin position="97"/>
        <end position="197"/>
    </location>
</feature>
<organism evidence="10 11">
    <name type="scientific">Thermoanaerobaculum aquaticum</name>
    <dbReference type="NCBI Taxonomy" id="1312852"/>
    <lineage>
        <taxon>Bacteria</taxon>
        <taxon>Pseudomonadati</taxon>
        <taxon>Acidobacteriota</taxon>
        <taxon>Thermoanaerobaculia</taxon>
        <taxon>Thermoanaerobaculales</taxon>
        <taxon>Thermoanaerobaculaceae</taxon>
        <taxon>Thermoanaerobaculum</taxon>
    </lineage>
</organism>
<dbReference type="AlphaFoldDB" id="A0A062XM00"/>
<dbReference type="InterPro" id="IPR036324">
    <property type="entry name" value="Mn/Fe_SOD_N_sf"/>
</dbReference>
<dbReference type="RefSeq" id="WP_038049421.1">
    <property type="nucleotide sequence ID" value="NZ_JMFG01000020.1"/>
</dbReference>
<reference evidence="10 11" key="1">
    <citation type="submission" date="2014-04" db="EMBL/GenBank/DDBJ databases">
        <title>The Genome Sequence of Thermoanaerobaculum aquaticum MP-01, The First Cultivated Group 23 Acidobacterium.</title>
        <authorList>
            <person name="Stamps B.W."/>
            <person name="Losey N.A."/>
            <person name="Lawson P.A."/>
            <person name="Stevenson B.S."/>
        </authorList>
    </citation>
    <scope>NUCLEOTIDE SEQUENCE [LARGE SCALE GENOMIC DNA]</scope>
    <source>
        <strain evidence="10 11">MP-01</strain>
    </source>
</reference>
<dbReference type="Gene3D" id="3.55.40.20">
    <property type="entry name" value="Iron/manganese superoxide dismutase, C-terminal domain"/>
    <property type="match status" value="1"/>
</dbReference>
<keyword evidence="11" id="KW-1185">Reference proteome</keyword>
<dbReference type="SUPFAM" id="SSF54719">
    <property type="entry name" value="Fe,Mn superoxide dismutase (SOD), C-terminal domain"/>
    <property type="match status" value="1"/>
</dbReference>
<gene>
    <name evidence="10" type="ORF">EG19_05135</name>
    <name evidence="9" type="ORF">ENQ31_05635</name>
</gene>
<dbReference type="InterPro" id="IPR019831">
    <property type="entry name" value="Mn/Fe_SOD_N"/>
</dbReference>
<name>A0A062XM00_9BACT</name>
<dbReference type="FunFam" id="1.10.287.990:FF:000001">
    <property type="entry name" value="Superoxide dismutase"/>
    <property type="match status" value="1"/>
</dbReference>
<dbReference type="EMBL" id="DSMR01000407">
    <property type="protein sequence ID" value="HET47625.1"/>
    <property type="molecule type" value="Genomic_DNA"/>
</dbReference>
<comment type="caution">
    <text evidence="10">The sequence shown here is derived from an EMBL/GenBank/DDBJ whole genome shotgun (WGS) entry which is preliminary data.</text>
</comment>
<dbReference type="PANTHER" id="PTHR43595:SF2">
    <property type="entry name" value="SMALL RIBOSOMAL SUBUNIT PROTEIN MS42"/>
    <property type="match status" value="1"/>
</dbReference>
<dbReference type="GO" id="GO:0005737">
    <property type="term" value="C:cytoplasm"/>
    <property type="evidence" value="ECO:0007669"/>
    <property type="project" value="TreeGrafter"/>
</dbReference>
<feature type="binding site" evidence="5">
    <location>
        <position position="169"/>
    </location>
    <ligand>
        <name>Mn(2+)</name>
        <dbReference type="ChEBI" id="CHEBI:29035"/>
    </ligand>
</feature>
<feature type="binding site" evidence="5">
    <location>
        <position position="165"/>
    </location>
    <ligand>
        <name>Mn(2+)</name>
        <dbReference type="ChEBI" id="CHEBI:29035"/>
    </ligand>
</feature>
<evidence type="ECO:0000259" key="8">
    <source>
        <dbReference type="Pfam" id="PF02777"/>
    </source>
</evidence>
<dbReference type="InterPro" id="IPR036314">
    <property type="entry name" value="SOD_C_sf"/>
</dbReference>
<dbReference type="Pfam" id="PF02777">
    <property type="entry name" value="Sod_Fe_C"/>
    <property type="match status" value="1"/>
</dbReference>
<feature type="binding site" evidence="5">
    <location>
        <position position="28"/>
    </location>
    <ligand>
        <name>Mn(2+)</name>
        <dbReference type="ChEBI" id="CHEBI:29035"/>
    </ligand>
</feature>
<evidence type="ECO:0000256" key="2">
    <source>
        <dbReference type="ARBA" id="ARBA00012682"/>
    </source>
</evidence>